<feature type="region of interest" description="Disordered" evidence="1">
    <location>
        <begin position="108"/>
        <end position="146"/>
    </location>
</feature>
<feature type="compositionally biased region" description="Gly residues" evidence="1">
    <location>
        <begin position="33"/>
        <end position="53"/>
    </location>
</feature>
<gene>
    <name evidence="2" type="ORF">Mterra_03462</name>
</gene>
<protein>
    <submittedName>
        <fullName evidence="2">Uncharacterized protein</fullName>
    </submittedName>
</protein>
<reference evidence="2 3" key="1">
    <citation type="submission" date="2018-08" db="EMBL/GenBank/DDBJ databases">
        <title>Meiothermus terrae DSM 26712 genome sequencing project.</title>
        <authorList>
            <person name="Da Costa M.S."/>
            <person name="Albuquerque L."/>
            <person name="Raposo P."/>
            <person name="Froufe H.J.C."/>
            <person name="Barroso C.S."/>
            <person name="Egas C."/>
        </authorList>
    </citation>
    <scope>NUCLEOTIDE SEQUENCE [LARGE SCALE GENOMIC DNA]</scope>
    <source>
        <strain evidence="2 3">DSM 26712</strain>
    </source>
</reference>
<feature type="compositionally biased region" description="Basic and acidic residues" evidence="1">
    <location>
        <begin position="84"/>
        <end position="96"/>
    </location>
</feature>
<dbReference type="Proteomes" id="UP000265715">
    <property type="component" value="Unassembled WGS sequence"/>
</dbReference>
<proteinExistence type="predicted"/>
<feature type="region of interest" description="Disordered" evidence="1">
    <location>
        <begin position="33"/>
        <end position="96"/>
    </location>
</feature>
<evidence type="ECO:0000256" key="1">
    <source>
        <dbReference type="SAM" id="MobiDB-lite"/>
    </source>
</evidence>
<accession>A0A399EEI6</accession>
<name>A0A399EEI6_9DEIN</name>
<organism evidence="2 3">
    <name type="scientific">Calidithermus terrae</name>
    <dbReference type="NCBI Taxonomy" id="1408545"/>
    <lineage>
        <taxon>Bacteria</taxon>
        <taxon>Thermotogati</taxon>
        <taxon>Deinococcota</taxon>
        <taxon>Deinococci</taxon>
        <taxon>Thermales</taxon>
        <taxon>Thermaceae</taxon>
        <taxon>Calidithermus</taxon>
    </lineage>
</organism>
<dbReference type="EMBL" id="QXDL01000219">
    <property type="protein sequence ID" value="RIH80711.1"/>
    <property type="molecule type" value="Genomic_DNA"/>
</dbReference>
<evidence type="ECO:0000313" key="2">
    <source>
        <dbReference type="EMBL" id="RIH80711.1"/>
    </source>
</evidence>
<evidence type="ECO:0000313" key="3">
    <source>
        <dbReference type="Proteomes" id="UP000265715"/>
    </source>
</evidence>
<keyword evidence="3" id="KW-1185">Reference proteome</keyword>
<comment type="caution">
    <text evidence="2">The sequence shown here is derived from an EMBL/GenBank/DDBJ whole genome shotgun (WGS) entry which is preliminary data.</text>
</comment>
<sequence>MLVCVGVARLVYGRAVAEGVVNAPSPGREGLGVLGQLHGRGGPGLGARGGGHPGVFHHASRGPGSVQPGQGPREVGPQRPQRPGGEDRSAQQHRHQAEVEVGLVAPGVLDAEDPVEPRLRPLDRPRPPDGPAKLAQRGGVGGVDGRQRRGVAQGLQRVEQLGPLPLDAAQGLLEGRGAGLGQLAAEGLVDGLEGIRILLIDRISHANILAGGSYRVFHS</sequence>
<feature type="compositionally biased region" description="Basic and acidic residues" evidence="1">
    <location>
        <begin position="115"/>
        <end position="127"/>
    </location>
</feature>
<dbReference type="AlphaFoldDB" id="A0A399EEI6"/>